<dbReference type="PANTHER" id="PTHR43975">
    <property type="entry name" value="ZGC:101858"/>
    <property type="match status" value="1"/>
</dbReference>
<dbReference type="InterPro" id="IPR002347">
    <property type="entry name" value="SDR_fam"/>
</dbReference>
<dbReference type="AlphaFoldDB" id="A0AAD4M2C0"/>
<dbReference type="EMBL" id="WTXG01000023">
    <property type="protein sequence ID" value="KAI0299364.1"/>
    <property type="molecule type" value="Genomic_DNA"/>
</dbReference>
<dbReference type="PANTHER" id="PTHR43975:SF2">
    <property type="entry name" value="EG:BACR7A4.14 PROTEIN-RELATED"/>
    <property type="match status" value="1"/>
</dbReference>
<dbReference type="Pfam" id="PF00106">
    <property type="entry name" value="adh_short"/>
    <property type="match status" value="1"/>
</dbReference>
<evidence type="ECO:0000259" key="1">
    <source>
        <dbReference type="SMART" id="SM00822"/>
    </source>
</evidence>
<dbReference type="SMART" id="SM00822">
    <property type="entry name" value="PKS_KR"/>
    <property type="match status" value="1"/>
</dbReference>
<accession>A0AAD4M2C0</accession>
<dbReference type="SUPFAM" id="SSF51735">
    <property type="entry name" value="NAD(P)-binding Rossmann-fold domains"/>
    <property type="match status" value="1"/>
</dbReference>
<dbReference type="InterPro" id="IPR036291">
    <property type="entry name" value="NAD(P)-bd_dom_sf"/>
</dbReference>
<name>A0AAD4M2C0_9AGAM</name>
<feature type="domain" description="Ketoreductase" evidence="1">
    <location>
        <begin position="41"/>
        <end position="230"/>
    </location>
</feature>
<reference evidence="2" key="1">
    <citation type="journal article" date="2022" name="New Phytol.">
        <title>Evolutionary transition to the ectomycorrhizal habit in the genomes of a hyperdiverse lineage of mushroom-forming fungi.</title>
        <authorList>
            <person name="Looney B."/>
            <person name="Miyauchi S."/>
            <person name="Morin E."/>
            <person name="Drula E."/>
            <person name="Courty P.E."/>
            <person name="Kohler A."/>
            <person name="Kuo A."/>
            <person name="LaButti K."/>
            <person name="Pangilinan J."/>
            <person name="Lipzen A."/>
            <person name="Riley R."/>
            <person name="Andreopoulos W."/>
            <person name="He G."/>
            <person name="Johnson J."/>
            <person name="Nolan M."/>
            <person name="Tritt A."/>
            <person name="Barry K.W."/>
            <person name="Grigoriev I.V."/>
            <person name="Nagy L.G."/>
            <person name="Hibbett D."/>
            <person name="Henrissat B."/>
            <person name="Matheny P.B."/>
            <person name="Labbe J."/>
            <person name="Martin F.M."/>
        </authorList>
    </citation>
    <scope>NUCLEOTIDE SEQUENCE</scope>
    <source>
        <strain evidence="2">BPL690</strain>
    </source>
</reference>
<gene>
    <name evidence="2" type="ORF">B0F90DRAFT_612993</name>
</gene>
<sequence length="294" mass="32035">MVLPSIIVGLDETLPGVPSHHDVYSTIDPQIHFSEGTYRDKVVLITGASRGIGAETARYYARAGAVIALVARDPTLLDSVKAEILQDVPEARVLAFAADVKDTSRVKEVVETTIQTFGRLDILIANAGAVRPFHKPFASLDPEGWWNTVEVNLRGVYNFVHFAIPHIQEANGYVVAVSSAAAQIRGIGASDYCLSKHALGRFIEFIPLEYPGVRAFSLHPGACDTTLGHDARSGIPMVDSLALPAATSLYLTSGKADWLSGRYLSATWDMGEVEKRWKAKVLDNNGLHLWQLTR</sequence>
<proteinExistence type="predicted"/>
<protein>
    <submittedName>
        <fullName evidence="2">NAD-P-binding protein</fullName>
    </submittedName>
</protein>
<comment type="caution">
    <text evidence="2">The sequence shown here is derived from an EMBL/GenBank/DDBJ whole genome shotgun (WGS) entry which is preliminary data.</text>
</comment>
<organism evidence="2 3">
    <name type="scientific">Multifurca ochricompacta</name>
    <dbReference type="NCBI Taxonomy" id="376703"/>
    <lineage>
        <taxon>Eukaryota</taxon>
        <taxon>Fungi</taxon>
        <taxon>Dikarya</taxon>
        <taxon>Basidiomycota</taxon>
        <taxon>Agaricomycotina</taxon>
        <taxon>Agaricomycetes</taxon>
        <taxon>Russulales</taxon>
        <taxon>Russulaceae</taxon>
        <taxon>Multifurca</taxon>
    </lineage>
</organism>
<dbReference type="CDD" id="cd05233">
    <property type="entry name" value="SDR_c"/>
    <property type="match status" value="1"/>
</dbReference>
<dbReference type="PRINTS" id="PR00081">
    <property type="entry name" value="GDHRDH"/>
</dbReference>
<keyword evidence="3" id="KW-1185">Reference proteome</keyword>
<dbReference type="InterPro" id="IPR057326">
    <property type="entry name" value="KR_dom"/>
</dbReference>
<evidence type="ECO:0000313" key="3">
    <source>
        <dbReference type="Proteomes" id="UP001203297"/>
    </source>
</evidence>
<dbReference type="Proteomes" id="UP001203297">
    <property type="component" value="Unassembled WGS sequence"/>
</dbReference>
<evidence type="ECO:0000313" key="2">
    <source>
        <dbReference type="EMBL" id="KAI0299364.1"/>
    </source>
</evidence>
<dbReference type="Gene3D" id="3.40.50.720">
    <property type="entry name" value="NAD(P)-binding Rossmann-like Domain"/>
    <property type="match status" value="1"/>
</dbReference>